<proteinExistence type="predicted"/>
<name>A0A7Y0LDJ6_9GAMM</name>
<protein>
    <recommendedName>
        <fullName evidence="3">Peptidase M61 catalytic domain-containing protein</fullName>
    </recommendedName>
</protein>
<evidence type="ECO:0000313" key="1">
    <source>
        <dbReference type="EMBL" id="NMP31666.1"/>
    </source>
</evidence>
<evidence type="ECO:0008006" key="3">
    <source>
        <dbReference type="Google" id="ProtNLM"/>
    </source>
</evidence>
<dbReference type="AlphaFoldDB" id="A0A7Y0LDJ6"/>
<keyword evidence="2" id="KW-1185">Reference proteome</keyword>
<comment type="caution">
    <text evidence="1">The sequence shown here is derived from an EMBL/GenBank/DDBJ whole genome shotgun (WGS) entry which is preliminary data.</text>
</comment>
<dbReference type="Proteomes" id="UP000568664">
    <property type="component" value="Unassembled WGS sequence"/>
</dbReference>
<organism evidence="1 2">
    <name type="scientific">Thalassotalea algicola</name>
    <dbReference type="NCBI Taxonomy" id="2716224"/>
    <lineage>
        <taxon>Bacteria</taxon>
        <taxon>Pseudomonadati</taxon>
        <taxon>Pseudomonadota</taxon>
        <taxon>Gammaproteobacteria</taxon>
        <taxon>Alteromonadales</taxon>
        <taxon>Colwelliaceae</taxon>
        <taxon>Thalassotalea</taxon>
    </lineage>
</organism>
<dbReference type="RefSeq" id="WP_169075014.1">
    <property type="nucleotide sequence ID" value="NZ_JABBXH010000003.1"/>
</dbReference>
<dbReference type="EMBL" id="JABBXH010000003">
    <property type="protein sequence ID" value="NMP31666.1"/>
    <property type="molecule type" value="Genomic_DNA"/>
</dbReference>
<accession>A0A7Y0LDJ6</accession>
<gene>
    <name evidence="1" type="ORF">HII17_08840</name>
</gene>
<reference evidence="1 2" key="1">
    <citation type="submission" date="2020-04" db="EMBL/GenBank/DDBJ databases">
        <title>Thalassotalea sp. M1531, isolated from the surface of marine red alga.</title>
        <authorList>
            <person name="Pang L."/>
            <person name="Lu D.-C."/>
        </authorList>
    </citation>
    <scope>NUCLEOTIDE SEQUENCE [LARGE SCALE GENOMIC DNA]</scope>
    <source>
        <strain evidence="1 2">M1531</strain>
    </source>
</reference>
<sequence length="417" mass="47284">MKAFVAWIAITLTTIFSTITCAKNILITDISKDSANNWKVTYRSKAPISSLQLAITKDDSRLERWRIVDKGFEFRQSNGLDTLFRRDGGQFTQVSFSLTPTYIHLPKYYAPFSPFSDGSMLFHSARFFACPELCSGIENLWYIRLTAPKNETIIIDGMVTNGSASWYDYNDGKKVYVGGLAPSEFANLLAVVDPSLPDKVTTTLNQFLPKAFALLSNKIRPLEQKPTLFASLGENSDDKYGRQGGVLPNQIFMHWYGKLGKLDYFDLLWFYAHEAVHIFQGIEQMNIDNANAWIHEGHADYLASVLLLNFYPEAKSYVEERINRAAKSCVTSLETLALEEFSNNGKYKELYDCGLYYYSSLAAASNDKENMPYSFWRLVVNESLATSKIDMSSVERVSKQLVDEDKVRQIVVNLKGK</sequence>
<evidence type="ECO:0000313" key="2">
    <source>
        <dbReference type="Proteomes" id="UP000568664"/>
    </source>
</evidence>